<evidence type="ECO:0000313" key="1">
    <source>
        <dbReference type="EMBL" id="CAK74883.1"/>
    </source>
</evidence>
<dbReference type="AlphaFoldDB" id="A0CVR6"/>
<dbReference type="RefSeq" id="XP_001442280.1">
    <property type="nucleotide sequence ID" value="XM_001442243.1"/>
</dbReference>
<evidence type="ECO:0000313" key="2">
    <source>
        <dbReference type="Proteomes" id="UP000000600"/>
    </source>
</evidence>
<dbReference type="GeneID" id="5028065"/>
<feature type="non-terminal residue" evidence="1">
    <location>
        <position position="141"/>
    </location>
</feature>
<protein>
    <submittedName>
        <fullName evidence="1">Uncharacterized protein</fullName>
    </submittedName>
</protein>
<gene>
    <name evidence="1" type="ORF">GSPATT00039044001</name>
</gene>
<dbReference type="KEGG" id="ptm:GSPATT00039044001"/>
<accession>A0CVR6</accession>
<reference evidence="1 2" key="1">
    <citation type="journal article" date="2006" name="Nature">
        <title>Global trends of whole-genome duplications revealed by the ciliate Paramecium tetraurelia.</title>
        <authorList>
            <consortium name="Genoscope"/>
            <person name="Aury J.-M."/>
            <person name="Jaillon O."/>
            <person name="Duret L."/>
            <person name="Noel B."/>
            <person name="Jubin C."/>
            <person name="Porcel B.M."/>
            <person name="Segurens B."/>
            <person name="Daubin V."/>
            <person name="Anthouard V."/>
            <person name="Aiach N."/>
            <person name="Arnaiz O."/>
            <person name="Billaut A."/>
            <person name="Beisson J."/>
            <person name="Blanc I."/>
            <person name="Bouhouche K."/>
            <person name="Camara F."/>
            <person name="Duharcourt S."/>
            <person name="Guigo R."/>
            <person name="Gogendeau D."/>
            <person name="Katinka M."/>
            <person name="Keller A.-M."/>
            <person name="Kissmehl R."/>
            <person name="Klotz C."/>
            <person name="Koll F."/>
            <person name="Le Moue A."/>
            <person name="Lepere C."/>
            <person name="Malinsky S."/>
            <person name="Nowacki M."/>
            <person name="Nowak J.K."/>
            <person name="Plattner H."/>
            <person name="Poulain J."/>
            <person name="Ruiz F."/>
            <person name="Serrano V."/>
            <person name="Zagulski M."/>
            <person name="Dessen P."/>
            <person name="Betermier M."/>
            <person name="Weissenbach J."/>
            <person name="Scarpelli C."/>
            <person name="Schachter V."/>
            <person name="Sperling L."/>
            <person name="Meyer E."/>
            <person name="Cohen J."/>
            <person name="Wincker P."/>
        </authorList>
    </citation>
    <scope>NUCLEOTIDE SEQUENCE [LARGE SCALE GENOMIC DNA]</scope>
    <source>
        <strain evidence="1 2">Stock d4-2</strain>
    </source>
</reference>
<organism evidence="1 2">
    <name type="scientific">Paramecium tetraurelia</name>
    <dbReference type="NCBI Taxonomy" id="5888"/>
    <lineage>
        <taxon>Eukaryota</taxon>
        <taxon>Sar</taxon>
        <taxon>Alveolata</taxon>
        <taxon>Ciliophora</taxon>
        <taxon>Intramacronucleata</taxon>
        <taxon>Oligohymenophorea</taxon>
        <taxon>Peniculida</taxon>
        <taxon>Parameciidae</taxon>
        <taxon>Paramecium</taxon>
    </lineage>
</organism>
<dbReference type="Proteomes" id="UP000000600">
    <property type="component" value="Unassembled WGS sequence"/>
</dbReference>
<sequence>MTASGKTAEMLEKSTVDPGSSFNLFVNNCSIEPIKRMFCFSKNKIVIFQIFRKQHYSSRIKGSVEVCEDQNNVKMLFDAELNCVNNTKLLVMQLENMCFSINRLQYIQRNYHYLQKLYWSPFSRSEATNKILIRMCQESQF</sequence>
<name>A0CVR6_PARTE</name>
<keyword evidence="2" id="KW-1185">Reference proteome</keyword>
<proteinExistence type="predicted"/>
<dbReference type="EMBL" id="CT868200">
    <property type="protein sequence ID" value="CAK74883.1"/>
    <property type="molecule type" value="Genomic_DNA"/>
</dbReference>
<dbReference type="InParanoid" id="A0CVR6"/>
<dbReference type="HOGENOM" id="CLU_1829092_0_0_1"/>